<proteinExistence type="predicted"/>
<dbReference type="GO" id="GO:0003713">
    <property type="term" value="F:transcription coactivator activity"/>
    <property type="evidence" value="ECO:0007669"/>
    <property type="project" value="TreeGrafter"/>
</dbReference>
<evidence type="ECO:0000313" key="9">
    <source>
        <dbReference type="Proteomes" id="UP001152747"/>
    </source>
</evidence>
<dbReference type="Gene3D" id="2.120.10.80">
    <property type="entry name" value="Kelch-type beta propeller"/>
    <property type="match status" value="2"/>
</dbReference>
<dbReference type="InterPro" id="IPR015915">
    <property type="entry name" value="Kelch-typ_b-propeller"/>
</dbReference>
<feature type="compositionally biased region" description="Acidic residues" evidence="6">
    <location>
        <begin position="581"/>
        <end position="594"/>
    </location>
</feature>
<dbReference type="Gene3D" id="2.60.40.10">
    <property type="entry name" value="Immunoglobulins"/>
    <property type="match status" value="2"/>
</dbReference>
<keyword evidence="4" id="KW-0677">Repeat</keyword>
<dbReference type="Pfam" id="PF13854">
    <property type="entry name" value="Kelch_HCF"/>
    <property type="match status" value="1"/>
</dbReference>
<dbReference type="SMART" id="SM00060">
    <property type="entry name" value="FN3"/>
    <property type="match status" value="2"/>
</dbReference>
<comment type="caution">
    <text evidence="8">The sequence shown here is derived from an EMBL/GenBank/DDBJ whole genome shotgun (WGS) entry which is preliminary data.</text>
</comment>
<evidence type="ECO:0000256" key="4">
    <source>
        <dbReference type="ARBA" id="ARBA00022737"/>
    </source>
</evidence>
<dbReference type="PANTHER" id="PTHR46003:SF1">
    <property type="entry name" value="HOST CELL FACTOR"/>
    <property type="match status" value="1"/>
</dbReference>
<feature type="compositionally biased region" description="Basic and acidic residues" evidence="6">
    <location>
        <begin position="557"/>
        <end position="580"/>
    </location>
</feature>
<evidence type="ECO:0000256" key="2">
    <source>
        <dbReference type="ARBA" id="ARBA00022441"/>
    </source>
</evidence>
<feature type="compositionally biased region" description="Pro residues" evidence="6">
    <location>
        <begin position="533"/>
        <end position="542"/>
    </location>
</feature>
<dbReference type="EMBL" id="CANHGI010000004">
    <property type="protein sequence ID" value="CAI5448186.1"/>
    <property type="molecule type" value="Genomic_DNA"/>
</dbReference>
<evidence type="ECO:0000256" key="6">
    <source>
        <dbReference type="SAM" id="MobiDB-lite"/>
    </source>
</evidence>
<dbReference type="InterPro" id="IPR013783">
    <property type="entry name" value="Ig-like_fold"/>
</dbReference>
<dbReference type="FunFam" id="2.120.10.80:FF:000015">
    <property type="entry name" value="host cell factor 1 isoform X1"/>
    <property type="match status" value="1"/>
</dbReference>
<dbReference type="OrthoDB" id="10001928at2759"/>
<dbReference type="Proteomes" id="UP001152747">
    <property type="component" value="Unassembled WGS sequence"/>
</dbReference>
<dbReference type="Gene3D" id="6.10.250.2590">
    <property type="match status" value="1"/>
</dbReference>
<evidence type="ECO:0000256" key="3">
    <source>
        <dbReference type="ARBA" id="ARBA00022553"/>
    </source>
</evidence>
<dbReference type="SUPFAM" id="SSF49265">
    <property type="entry name" value="Fibronectin type III"/>
    <property type="match status" value="1"/>
</dbReference>
<sequence>MSVVNPTQESFEKGIPIVKWKQISVASGPSPKPRHGHRSVSLKELIVVFGGGNDGIIDELHIYNTSTNSWFTPTIRGETPLPCAAFGAAVIGTRIITFGGMLEYGRYTNEIHELQATRWEWKKLKPRANGTEYPCPRLGHSFAISQKTSIAYVFGGLANDSTDPKKNVPRYLNDLYSIDVSVAPNVFQWECPKTIGEGPSVRESHTAVIVENINRRVMIIYGGMNGSRLGDVWFLNLDNLSWSQMDNVINGKVPLPRSLHTSVVIDDKMYVYGGWVPMSSNATENDQLMEKEWKCTNSLACLDVNNMIWSELHMASYEEEEIPRPRAGHCASAVGSRMYIWSGRDGYRKAWSNQIQKETLKVCCRDLWVLETVKPEQPGRVQLIRASFNSLDISWSAVPSADFYLLQIAPTENKTETGTESPNKNGNSSTTPVVKVMRGQQVLRVVKQTTPTNNAPKKAIIISKEDGVTQKVVFLSNEVSGGEKPETSSPAQNSSSLISTQGTTYTAPSQQGEEGTLPQNLFEESGNEDGGAPPSPANPPQETPKIEENNPNEEGLVEVKKEEEGGINESGEKEKQKEGETENEETKDENETGAENEVKQEEIAVKEEEPDSEMEWFDIGLVKNLQCGVTHYFSKSWTNNMGHNLEAYLGMSEPMLASNANITAEQRVSLESGTSYRFRVCAMNGLGLGAWSEVSTFKTCLPGFPSAPSSIRITKGTEGAQLTWEPPGNAPGRISEYSVYLAVKNSTGAPESQLAFMRVYVGGDAECVVQQSCLQSAYVDQTNKPAIIFRIAARNEKGYGPATQVRWLQDQKPIPTQPGPSAAIARFPVSGNPQSAAFHYQQAQVPIKRARLE</sequence>
<evidence type="ECO:0000256" key="5">
    <source>
        <dbReference type="ARBA" id="ARBA00023242"/>
    </source>
</evidence>
<dbReference type="PANTHER" id="PTHR46003">
    <property type="entry name" value="HOST CELL FACTOR"/>
    <property type="match status" value="1"/>
</dbReference>
<organism evidence="8 9">
    <name type="scientific">Caenorhabditis angaria</name>
    <dbReference type="NCBI Taxonomy" id="860376"/>
    <lineage>
        <taxon>Eukaryota</taxon>
        <taxon>Metazoa</taxon>
        <taxon>Ecdysozoa</taxon>
        <taxon>Nematoda</taxon>
        <taxon>Chromadorea</taxon>
        <taxon>Rhabditida</taxon>
        <taxon>Rhabditina</taxon>
        <taxon>Rhabditomorpha</taxon>
        <taxon>Rhabditoidea</taxon>
        <taxon>Rhabditidae</taxon>
        <taxon>Peloderinae</taxon>
        <taxon>Caenorhabditis</taxon>
    </lineage>
</organism>
<feature type="domain" description="Fibronectin type-III" evidence="7">
    <location>
        <begin position="375"/>
        <end position="689"/>
    </location>
</feature>
<dbReference type="SUPFAM" id="SSF117281">
    <property type="entry name" value="Kelch motif"/>
    <property type="match status" value="2"/>
</dbReference>
<feature type="region of interest" description="Disordered" evidence="6">
    <location>
        <begin position="479"/>
        <end position="599"/>
    </location>
</feature>
<dbReference type="GO" id="GO:0006338">
    <property type="term" value="P:chromatin remodeling"/>
    <property type="evidence" value="ECO:0007669"/>
    <property type="project" value="TreeGrafter"/>
</dbReference>
<feature type="compositionally biased region" description="Polar residues" evidence="6">
    <location>
        <begin position="414"/>
        <end position="432"/>
    </location>
</feature>
<reference evidence="8" key="1">
    <citation type="submission" date="2022-11" db="EMBL/GenBank/DDBJ databases">
        <authorList>
            <person name="Kikuchi T."/>
        </authorList>
    </citation>
    <scope>NUCLEOTIDE SEQUENCE</scope>
    <source>
        <strain evidence="8">PS1010</strain>
    </source>
</reference>
<dbReference type="CDD" id="cd00063">
    <property type="entry name" value="FN3"/>
    <property type="match status" value="2"/>
</dbReference>
<protein>
    <recommendedName>
        <fullName evidence="7">Fibronectin type-III domain-containing protein</fullName>
    </recommendedName>
</protein>
<dbReference type="InterPro" id="IPR036116">
    <property type="entry name" value="FN3_sf"/>
</dbReference>
<feature type="domain" description="Fibronectin type-III" evidence="7">
    <location>
        <begin position="705"/>
        <end position="800"/>
    </location>
</feature>
<evidence type="ECO:0000256" key="1">
    <source>
        <dbReference type="ARBA" id="ARBA00004123"/>
    </source>
</evidence>
<dbReference type="GO" id="GO:0035097">
    <property type="term" value="C:histone methyltransferase complex"/>
    <property type="evidence" value="ECO:0007669"/>
    <property type="project" value="TreeGrafter"/>
</dbReference>
<gene>
    <name evidence="8" type="ORF">CAMP_LOCUS10823</name>
</gene>
<keyword evidence="3" id="KW-0597">Phosphoprotein</keyword>
<keyword evidence="2" id="KW-0880">Kelch repeat</keyword>
<keyword evidence="9" id="KW-1185">Reference proteome</keyword>
<dbReference type="AlphaFoldDB" id="A0A9P1IP64"/>
<dbReference type="InterPro" id="IPR059124">
    <property type="entry name" value="Kelch_HCF"/>
</dbReference>
<feature type="compositionally biased region" description="Polar residues" evidence="6">
    <location>
        <begin position="487"/>
        <end position="519"/>
    </location>
</feature>
<feature type="region of interest" description="Disordered" evidence="6">
    <location>
        <begin position="414"/>
        <end position="434"/>
    </location>
</feature>
<accession>A0A9P1IP64</accession>
<comment type="subcellular location">
    <subcellularLocation>
        <location evidence="1">Nucleus</location>
    </subcellularLocation>
</comment>
<evidence type="ECO:0000259" key="7">
    <source>
        <dbReference type="SMART" id="SM00060"/>
    </source>
</evidence>
<name>A0A9P1IP64_9PELO</name>
<evidence type="ECO:0000313" key="8">
    <source>
        <dbReference type="EMBL" id="CAI5448186.1"/>
    </source>
</evidence>
<dbReference type="InterPro" id="IPR043536">
    <property type="entry name" value="HCF1/2"/>
</dbReference>
<dbReference type="InterPro" id="IPR003961">
    <property type="entry name" value="FN3_dom"/>
</dbReference>
<keyword evidence="5" id="KW-0539">Nucleus</keyword>